<keyword evidence="9 11" id="KW-0539">Nucleus</keyword>
<evidence type="ECO:0000259" key="14">
    <source>
        <dbReference type="SMART" id="SM00968"/>
    </source>
</evidence>
<dbReference type="SMART" id="SM00968">
    <property type="entry name" value="SMC_hinge"/>
    <property type="match status" value="1"/>
</dbReference>
<dbReference type="PANTHER" id="PTHR18937:SF172">
    <property type="entry name" value="STRUCTURAL MAINTENANCE OF CHROMOSOMES PROTEIN"/>
    <property type="match status" value="1"/>
</dbReference>
<reference evidence="16" key="1">
    <citation type="submission" date="2016-02" db="EMBL/GenBank/DDBJ databases">
        <title>Comparative genomics of biotechnologically important yeasts.</title>
        <authorList>
            <consortium name="DOE Joint Genome Institute"/>
            <person name="Riley R."/>
            <person name="Haridas S."/>
            <person name="Wolfe K.H."/>
            <person name="Lopes M.R."/>
            <person name="Hittinger C.T."/>
            <person name="Goker M."/>
            <person name="Salamov A."/>
            <person name="Wisecaver J."/>
            <person name="Long T.M."/>
            <person name="Aerts A.L."/>
            <person name="Barry K."/>
            <person name="Choi C."/>
            <person name="Clum A."/>
            <person name="Coughlan A.Y."/>
            <person name="Deshpande S."/>
            <person name="Douglass A.P."/>
            <person name="Hanson S.J."/>
            <person name="Klenk H.-P."/>
            <person name="Labutti K."/>
            <person name="Lapidus A."/>
            <person name="Lindquist E."/>
            <person name="Lipzen A."/>
            <person name="Meier-Kolthoff J.P."/>
            <person name="Ohm R.A."/>
            <person name="Otillar R.P."/>
            <person name="Pangilinan J."/>
            <person name="Peng Y."/>
            <person name="Rokas A."/>
            <person name="Rosa C.A."/>
            <person name="Scheuner C."/>
            <person name="Sibirny A.A."/>
            <person name="Slot J.C."/>
            <person name="Stielow J.B."/>
            <person name="Sun H."/>
            <person name="Kurtzman C.P."/>
            <person name="Blackwell M."/>
            <person name="Jeffries T.W."/>
            <person name="Grigoriev I.V."/>
        </authorList>
    </citation>
    <scope>NUCLEOTIDE SEQUENCE [LARGE SCALE GENOMIC DNA]</scope>
    <source>
        <strain evidence="16">NRRL Y-17796</strain>
    </source>
</reference>
<dbReference type="InterPro" id="IPR024704">
    <property type="entry name" value="SMC"/>
</dbReference>
<keyword evidence="8" id="KW-0226">DNA condensation</keyword>
<accession>A0A1E4TCH7</accession>
<proteinExistence type="inferred from homology"/>
<protein>
    <recommendedName>
        <fullName evidence="11">Structural maintenance of chromosomes protein</fullName>
    </recommendedName>
</protein>
<comment type="subcellular location">
    <subcellularLocation>
        <location evidence="1 11">Nucleus</location>
    </subcellularLocation>
</comment>
<evidence type="ECO:0000256" key="4">
    <source>
        <dbReference type="ARBA" id="ARBA00022741"/>
    </source>
</evidence>
<dbReference type="Pfam" id="PF06470">
    <property type="entry name" value="SMC_hinge"/>
    <property type="match status" value="1"/>
</dbReference>
<keyword evidence="16" id="KW-1185">Reference proteome</keyword>
<feature type="coiled-coil region" evidence="12">
    <location>
        <begin position="731"/>
        <end position="826"/>
    </location>
</feature>
<dbReference type="FunFam" id="3.40.50.300:FF:000585">
    <property type="entry name" value="Structural maintenance of chromosomes 4"/>
    <property type="match status" value="1"/>
</dbReference>
<feature type="region of interest" description="Disordered" evidence="13">
    <location>
        <begin position="289"/>
        <end position="324"/>
    </location>
</feature>
<feature type="coiled-coil region" evidence="12">
    <location>
        <begin position="446"/>
        <end position="529"/>
    </location>
</feature>
<dbReference type="InterPro" id="IPR003395">
    <property type="entry name" value="RecF/RecN/SMC_N"/>
</dbReference>
<dbReference type="Pfam" id="PF02463">
    <property type="entry name" value="SMC_N"/>
    <property type="match status" value="1"/>
</dbReference>
<evidence type="ECO:0000313" key="16">
    <source>
        <dbReference type="Proteomes" id="UP000095023"/>
    </source>
</evidence>
<dbReference type="FunFam" id="3.40.50.300:FF:000481">
    <property type="entry name" value="Structural maintenance of chromosomes 4"/>
    <property type="match status" value="1"/>
</dbReference>
<evidence type="ECO:0000256" key="8">
    <source>
        <dbReference type="ARBA" id="ARBA00023067"/>
    </source>
</evidence>
<keyword evidence="7 12" id="KW-0175">Coiled coil</keyword>
<dbReference type="GO" id="GO:0005634">
    <property type="term" value="C:nucleus"/>
    <property type="evidence" value="ECO:0007669"/>
    <property type="project" value="UniProtKB-SubCell"/>
</dbReference>
<keyword evidence="3" id="KW-0132">Cell division</keyword>
<evidence type="ECO:0000256" key="9">
    <source>
        <dbReference type="ARBA" id="ARBA00023242"/>
    </source>
</evidence>
<feature type="domain" description="SMC hinge" evidence="14">
    <location>
        <begin position="546"/>
        <end position="659"/>
    </location>
</feature>
<evidence type="ECO:0000256" key="12">
    <source>
        <dbReference type="SAM" id="Coils"/>
    </source>
</evidence>
<evidence type="ECO:0000256" key="5">
    <source>
        <dbReference type="ARBA" id="ARBA00022776"/>
    </source>
</evidence>
<dbReference type="SUPFAM" id="SSF57997">
    <property type="entry name" value="Tropomyosin"/>
    <property type="match status" value="2"/>
</dbReference>
<dbReference type="PANTHER" id="PTHR18937">
    <property type="entry name" value="STRUCTURAL MAINTENANCE OF CHROMOSOMES SMC FAMILY MEMBER"/>
    <property type="match status" value="1"/>
</dbReference>
<dbReference type="InterPro" id="IPR010935">
    <property type="entry name" value="SMC_hinge"/>
</dbReference>
<dbReference type="PIRSF" id="PIRSF005719">
    <property type="entry name" value="SMC"/>
    <property type="match status" value="1"/>
</dbReference>
<keyword evidence="6" id="KW-0067">ATP-binding</keyword>
<dbReference type="InterPro" id="IPR027417">
    <property type="entry name" value="P-loop_NTPase"/>
</dbReference>
<dbReference type="GO" id="GO:0016887">
    <property type="term" value="F:ATP hydrolysis activity"/>
    <property type="evidence" value="ECO:0007669"/>
    <property type="project" value="InterPro"/>
</dbReference>
<feature type="region of interest" description="Disordered" evidence="13">
    <location>
        <begin position="684"/>
        <end position="708"/>
    </location>
</feature>
<dbReference type="GO" id="GO:0007076">
    <property type="term" value="P:mitotic chromosome condensation"/>
    <property type="evidence" value="ECO:0007669"/>
    <property type="project" value="TreeGrafter"/>
</dbReference>
<dbReference type="GO" id="GO:0005524">
    <property type="term" value="F:ATP binding"/>
    <property type="evidence" value="ECO:0007669"/>
    <property type="project" value="UniProtKB-KW"/>
</dbReference>
<comment type="similarity">
    <text evidence="2">Belongs to the SMC family. SMC4 subfamily.</text>
</comment>
<dbReference type="Gene3D" id="3.30.70.1620">
    <property type="match status" value="1"/>
</dbReference>
<evidence type="ECO:0000256" key="6">
    <source>
        <dbReference type="ARBA" id="ARBA00022840"/>
    </source>
</evidence>
<evidence type="ECO:0000256" key="3">
    <source>
        <dbReference type="ARBA" id="ARBA00022618"/>
    </source>
</evidence>
<dbReference type="EMBL" id="KV453843">
    <property type="protein sequence ID" value="ODV89427.1"/>
    <property type="molecule type" value="Genomic_DNA"/>
</dbReference>
<evidence type="ECO:0000256" key="11">
    <source>
        <dbReference type="PIRNR" id="PIRNR005719"/>
    </source>
</evidence>
<dbReference type="SUPFAM" id="SSF52540">
    <property type="entry name" value="P-loop containing nucleoside triphosphate hydrolases"/>
    <property type="match status" value="1"/>
</dbReference>
<evidence type="ECO:0000256" key="2">
    <source>
        <dbReference type="ARBA" id="ARBA00006005"/>
    </source>
</evidence>
<keyword evidence="10" id="KW-0131">Cell cycle</keyword>
<dbReference type="Gene3D" id="3.40.50.300">
    <property type="entry name" value="P-loop containing nucleotide triphosphate hydrolases"/>
    <property type="match status" value="2"/>
</dbReference>
<dbReference type="AlphaFoldDB" id="A0A1E4TCH7"/>
<gene>
    <name evidence="15" type="ORF">CANCADRAFT_28590</name>
</gene>
<evidence type="ECO:0000256" key="7">
    <source>
        <dbReference type="ARBA" id="ARBA00023054"/>
    </source>
</evidence>
<dbReference type="GO" id="GO:0000796">
    <property type="term" value="C:condensin complex"/>
    <property type="evidence" value="ECO:0007669"/>
    <property type="project" value="TreeGrafter"/>
</dbReference>
<dbReference type="Gene3D" id="1.10.287.1490">
    <property type="match status" value="1"/>
</dbReference>
<evidence type="ECO:0000256" key="10">
    <source>
        <dbReference type="ARBA" id="ARBA00023306"/>
    </source>
</evidence>
<evidence type="ECO:0000256" key="1">
    <source>
        <dbReference type="ARBA" id="ARBA00004123"/>
    </source>
</evidence>
<evidence type="ECO:0000256" key="13">
    <source>
        <dbReference type="SAM" id="MobiDB-lite"/>
    </source>
</evidence>
<dbReference type="SUPFAM" id="SSF75553">
    <property type="entry name" value="Smc hinge domain"/>
    <property type="match status" value="1"/>
</dbReference>
<feature type="coiled-coil region" evidence="12">
    <location>
        <begin position="870"/>
        <end position="925"/>
    </location>
</feature>
<dbReference type="OrthoDB" id="5575062at2759"/>
<keyword evidence="5" id="KW-0498">Mitosis</keyword>
<dbReference type="Proteomes" id="UP000095023">
    <property type="component" value="Unassembled WGS sequence"/>
</dbReference>
<dbReference type="InterPro" id="IPR036277">
    <property type="entry name" value="SMC_hinge_sf"/>
</dbReference>
<dbReference type="Gene3D" id="1.20.1060.20">
    <property type="match status" value="1"/>
</dbReference>
<keyword evidence="4" id="KW-0547">Nucleotide-binding</keyword>
<dbReference type="GO" id="GO:0051301">
    <property type="term" value="P:cell division"/>
    <property type="evidence" value="ECO:0007669"/>
    <property type="project" value="UniProtKB-KW"/>
</dbReference>
<sequence>MTLKRPKLIPRLVISHLVLNNFKSYAGQQIIGPFHESFSAVVGPNGSGKSNVIDSLLFVFGFRSSKMRQTKLSALIHKSSAAPDCRFCSVEVHFREVIDRKGCVGEAVDEIPGSELVVSRTVTADNRSTYYVNEKSSSFTQVTDLLRSKGIDLDHKRFLILQGEVESIAQMKPKAQGDNDDGLLEYLEDIIGTSKYRDTIASALEDLEGADNVAAEANSRLDTARHQTASLKGARDIAMSRLKMQNELTLAKHQLYEYHLLKATQAADILSKVVAETDNDLQKLRSENSESIAKSKQMNDELKQTTAEHSQKAKVAKNASSRASKLEQSMIQTKEKLAHFESKKTKSEKAMQAAQLSLNESRSWISEYSAEIAQSEDTIESFSATLQTEKDKLVQIKLALQDKTSGFNKQIEECQANIDPLKTSLTSKTGEIAVLESQISAIHRSREKNEAALQAVEKRLLALEEELKEIDTKVEKSNQELEETNSILKIAETQCANAQEGYQKLQDELSGLRQKRDEAKSSLHSEESQGVIVSSLLRLKESGKLPGIFGRLGSLGSIDDKYDIAVSSACPSLNHIVVDTVETAQHCLEYLRKNNLGRANFLVLAKLPQRNTAPINTPENIPRLFDLVHFDDERLEPAFYHVLTDTLVAQDLSQANRVAYGAKRFKVVTLQGQVIDKSGTLSGGGTKVSKGLLKKRSSSSNSSDVNAQTVKLLEEETATLEKQFENGGNALKQMLEQFEQLKSKKPELERALRRFALDKTNAERNISAVIKEKEEIQAQLSPSSLSEDDLRLVELNSSKEKLEKETLKLSAEISKVQETISELEEKILEAGGVKLRTQQAKVDDMVSKYELASEKLVSSRKSLRKAELDSGRQQKIIDGLELDLAKLEEEMEESKKTLEEGSSQLTEVQDEADKLNGEVLELEGKMETLSSGIDELTSILEDFATKEYELTEKQTRCQKELAESVKACERHVAKIESLVLHNLRDYEEMEEDNYLPHYSADDVESFDIDMLKMKTHALEKELGSQPVAFNALADYKQAALIEQARRKEVEQAISIRNERKERAEDLKSTRLTEFMAGFEAISDKLKEMYQMITLGGMAELDLVDSLNPFSEGISFSVMPPKKSWKNITNLSGGEKTLSSLALVFALHHYKPTPLYVMDEIDAALDFRNVSIVARYIQQRTRNAQFIVISLRNDMFELSKRLVGIYKVNHMTQSVSLDNVPIEELEEESGNPEEIEL</sequence>
<organism evidence="15 16">
    <name type="scientific">Tortispora caseinolytica NRRL Y-17796</name>
    <dbReference type="NCBI Taxonomy" id="767744"/>
    <lineage>
        <taxon>Eukaryota</taxon>
        <taxon>Fungi</taxon>
        <taxon>Dikarya</taxon>
        <taxon>Ascomycota</taxon>
        <taxon>Saccharomycotina</taxon>
        <taxon>Trigonopsidomycetes</taxon>
        <taxon>Trigonopsidales</taxon>
        <taxon>Trigonopsidaceae</taxon>
        <taxon>Tortispora</taxon>
    </lineage>
</organism>
<evidence type="ECO:0000313" key="15">
    <source>
        <dbReference type="EMBL" id="ODV89427.1"/>
    </source>
</evidence>
<name>A0A1E4TCH7_9ASCO</name>